<dbReference type="GO" id="GO:0009086">
    <property type="term" value="P:methionine biosynthetic process"/>
    <property type="evidence" value="ECO:0007669"/>
    <property type="project" value="UniProtKB-KW"/>
</dbReference>
<dbReference type="NCBIfam" id="NF004976">
    <property type="entry name" value="PRK06349.1"/>
    <property type="match status" value="1"/>
</dbReference>
<keyword evidence="11" id="KW-0915">Sodium</keyword>
<evidence type="ECO:0000256" key="9">
    <source>
        <dbReference type="ARBA" id="ARBA00022857"/>
    </source>
</evidence>
<dbReference type="Pfam" id="PF01842">
    <property type="entry name" value="ACT"/>
    <property type="match status" value="1"/>
</dbReference>
<dbReference type="PROSITE" id="PS51671">
    <property type="entry name" value="ACT"/>
    <property type="match status" value="1"/>
</dbReference>
<evidence type="ECO:0000256" key="15">
    <source>
        <dbReference type="ARBA" id="ARBA00049031"/>
    </source>
</evidence>
<keyword evidence="12 18" id="KW-0486">Methionine biosynthesis</keyword>
<evidence type="ECO:0000256" key="18">
    <source>
        <dbReference type="RuleBase" id="RU000579"/>
    </source>
</evidence>
<feature type="domain" description="ACT" evidence="20">
    <location>
        <begin position="363"/>
        <end position="442"/>
    </location>
</feature>
<dbReference type="GO" id="GO:0004412">
    <property type="term" value="F:homoserine dehydrogenase activity"/>
    <property type="evidence" value="ECO:0007669"/>
    <property type="project" value="UniProtKB-EC"/>
</dbReference>
<evidence type="ECO:0000256" key="8">
    <source>
        <dbReference type="ARBA" id="ARBA00022697"/>
    </source>
</evidence>
<dbReference type="EC" id="1.1.1.3" evidence="5 18"/>
<evidence type="ECO:0000256" key="1">
    <source>
        <dbReference type="ARBA" id="ARBA00001920"/>
    </source>
</evidence>
<comment type="pathway">
    <text evidence="2 18">Amino-acid biosynthesis; L-threonine biosynthesis; L-threonine from L-aspartate: step 3/5.</text>
</comment>
<dbReference type="CDD" id="cd04881">
    <property type="entry name" value="ACT_HSDH-Hom"/>
    <property type="match status" value="1"/>
</dbReference>
<evidence type="ECO:0000256" key="17">
    <source>
        <dbReference type="PIRSR" id="PIRSR000098-2"/>
    </source>
</evidence>
<keyword evidence="7 18" id="KW-0028">Amino-acid biosynthesis</keyword>
<keyword evidence="10 18" id="KW-0560">Oxidoreductase</keyword>
<dbReference type="InterPro" id="IPR001342">
    <property type="entry name" value="HDH_cat"/>
</dbReference>
<comment type="catalytic activity">
    <reaction evidence="14">
        <text>L-homoserine + NADP(+) = L-aspartate 4-semialdehyde + NADPH + H(+)</text>
        <dbReference type="Rhea" id="RHEA:15761"/>
        <dbReference type="ChEBI" id="CHEBI:15378"/>
        <dbReference type="ChEBI" id="CHEBI:57476"/>
        <dbReference type="ChEBI" id="CHEBI:57783"/>
        <dbReference type="ChEBI" id="CHEBI:58349"/>
        <dbReference type="ChEBI" id="CHEBI:537519"/>
        <dbReference type="EC" id="1.1.1.3"/>
    </reaction>
    <physiologicalReaction direction="right-to-left" evidence="14">
        <dbReference type="Rhea" id="RHEA:15763"/>
    </physiologicalReaction>
</comment>
<evidence type="ECO:0000256" key="12">
    <source>
        <dbReference type="ARBA" id="ARBA00023167"/>
    </source>
</evidence>
<gene>
    <name evidence="21" type="ORF">GCM10011410_24120</name>
</gene>
<dbReference type="GO" id="GO:0009088">
    <property type="term" value="P:threonine biosynthetic process"/>
    <property type="evidence" value="ECO:0007669"/>
    <property type="project" value="UniProtKB-KW"/>
</dbReference>
<evidence type="ECO:0000256" key="4">
    <source>
        <dbReference type="ARBA" id="ARBA00006753"/>
    </source>
</evidence>
<proteinExistence type="inferred from homology"/>
<dbReference type="EMBL" id="BMJH01000003">
    <property type="protein sequence ID" value="GGC70459.1"/>
    <property type="molecule type" value="Genomic_DNA"/>
</dbReference>
<evidence type="ECO:0000256" key="11">
    <source>
        <dbReference type="ARBA" id="ARBA00023053"/>
    </source>
</evidence>
<dbReference type="SUPFAM" id="SSF55021">
    <property type="entry name" value="ACT-like"/>
    <property type="match status" value="1"/>
</dbReference>
<keyword evidence="8 18" id="KW-0791">Threonine biosynthesis</keyword>
<dbReference type="InterPro" id="IPR016204">
    <property type="entry name" value="HDH"/>
</dbReference>
<dbReference type="InterPro" id="IPR019811">
    <property type="entry name" value="HDH_CS"/>
</dbReference>
<dbReference type="SUPFAM" id="SSF55347">
    <property type="entry name" value="Glyceraldehyde-3-phosphate dehydrogenase-like, C-terminal domain"/>
    <property type="match status" value="1"/>
</dbReference>
<evidence type="ECO:0000259" key="20">
    <source>
        <dbReference type="PROSITE" id="PS51671"/>
    </source>
</evidence>
<dbReference type="FunFam" id="3.30.360.10:FF:000005">
    <property type="entry name" value="Homoserine dehydrogenase"/>
    <property type="match status" value="1"/>
</dbReference>
<keyword evidence="22" id="KW-1185">Reference proteome</keyword>
<dbReference type="PANTHER" id="PTHR43331">
    <property type="entry name" value="HOMOSERINE DEHYDROGENASE"/>
    <property type="match status" value="1"/>
</dbReference>
<protein>
    <recommendedName>
        <fullName evidence="6 18">Homoserine dehydrogenase</fullName>
        <ecNumber evidence="5 18">1.1.1.3</ecNumber>
    </recommendedName>
</protein>
<evidence type="ECO:0000256" key="19">
    <source>
        <dbReference type="RuleBase" id="RU004171"/>
    </source>
</evidence>
<evidence type="ECO:0000256" key="2">
    <source>
        <dbReference type="ARBA" id="ARBA00005056"/>
    </source>
</evidence>
<comment type="catalytic activity">
    <reaction evidence="15">
        <text>L-homoserine + NAD(+) = L-aspartate 4-semialdehyde + NADH + H(+)</text>
        <dbReference type="Rhea" id="RHEA:15757"/>
        <dbReference type="ChEBI" id="CHEBI:15378"/>
        <dbReference type="ChEBI" id="CHEBI:57476"/>
        <dbReference type="ChEBI" id="CHEBI:57540"/>
        <dbReference type="ChEBI" id="CHEBI:57945"/>
        <dbReference type="ChEBI" id="CHEBI:537519"/>
        <dbReference type="EC" id="1.1.1.3"/>
    </reaction>
    <physiologicalReaction direction="right-to-left" evidence="15">
        <dbReference type="Rhea" id="RHEA:15759"/>
    </physiologicalReaction>
</comment>
<evidence type="ECO:0000256" key="5">
    <source>
        <dbReference type="ARBA" id="ARBA00013213"/>
    </source>
</evidence>
<evidence type="ECO:0000256" key="14">
    <source>
        <dbReference type="ARBA" id="ARBA00048841"/>
    </source>
</evidence>
<dbReference type="SUPFAM" id="SSF51735">
    <property type="entry name" value="NAD(P)-binding Rossmann-fold domains"/>
    <property type="match status" value="1"/>
</dbReference>
<name>A0A916UEH9_9ACTN</name>
<comment type="similarity">
    <text evidence="4 19">Belongs to the homoserine dehydrogenase family.</text>
</comment>
<evidence type="ECO:0000256" key="6">
    <source>
        <dbReference type="ARBA" id="ARBA00013376"/>
    </source>
</evidence>
<reference evidence="21" key="2">
    <citation type="submission" date="2020-09" db="EMBL/GenBank/DDBJ databases">
        <authorList>
            <person name="Sun Q."/>
            <person name="Zhou Y."/>
        </authorList>
    </citation>
    <scope>NUCLEOTIDE SEQUENCE</scope>
    <source>
        <strain evidence="21">CGMCC 1.15478</strain>
    </source>
</reference>
<feature type="binding site" evidence="17">
    <location>
        <begin position="20"/>
        <end position="27"/>
    </location>
    <ligand>
        <name>NADP(+)</name>
        <dbReference type="ChEBI" id="CHEBI:58349"/>
    </ligand>
</feature>
<dbReference type="Gene3D" id="3.30.360.10">
    <property type="entry name" value="Dihydrodipicolinate Reductase, domain 2"/>
    <property type="match status" value="1"/>
</dbReference>
<feature type="active site" description="Proton donor" evidence="16">
    <location>
        <position position="214"/>
    </location>
</feature>
<evidence type="ECO:0000313" key="21">
    <source>
        <dbReference type="EMBL" id="GGC70459.1"/>
    </source>
</evidence>
<feature type="binding site" evidence="17">
    <location>
        <position position="114"/>
    </location>
    <ligand>
        <name>NADPH</name>
        <dbReference type="ChEBI" id="CHEBI:57783"/>
    </ligand>
</feature>
<dbReference type="RefSeq" id="WP_188675260.1">
    <property type="nucleotide sequence ID" value="NZ_BMJH01000003.1"/>
</dbReference>
<feature type="binding site" evidence="17">
    <location>
        <position position="199"/>
    </location>
    <ligand>
        <name>L-homoserine</name>
        <dbReference type="ChEBI" id="CHEBI:57476"/>
    </ligand>
</feature>
<dbReference type="InterPro" id="IPR005106">
    <property type="entry name" value="Asp/hSer_DH_NAD-bd"/>
</dbReference>
<dbReference type="PIRSF" id="PIRSF000098">
    <property type="entry name" value="Homoser_dehydrog"/>
    <property type="match status" value="1"/>
</dbReference>
<dbReference type="AlphaFoldDB" id="A0A916UEH9"/>
<accession>A0A916UEH9</accession>
<dbReference type="Gene3D" id="3.30.70.260">
    <property type="match status" value="1"/>
</dbReference>
<dbReference type="PANTHER" id="PTHR43331:SF1">
    <property type="entry name" value="HOMOSERINE DEHYDROGENASE"/>
    <property type="match status" value="1"/>
</dbReference>
<evidence type="ECO:0000256" key="7">
    <source>
        <dbReference type="ARBA" id="ARBA00022605"/>
    </source>
</evidence>
<evidence type="ECO:0000256" key="10">
    <source>
        <dbReference type="ARBA" id="ARBA00023002"/>
    </source>
</evidence>
<comment type="pathway">
    <text evidence="3 18">Amino-acid biosynthesis; L-methionine biosynthesis via de novo pathway; L-homoserine from L-aspartate: step 3/3.</text>
</comment>
<evidence type="ECO:0000256" key="13">
    <source>
        <dbReference type="ARBA" id="ARBA00044930"/>
    </source>
</evidence>
<evidence type="ECO:0000256" key="16">
    <source>
        <dbReference type="PIRSR" id="PIRSR000098-1"/>
    </source>
</evidence>
<dbReference type="Pfam" id="PF00742">
    <property type="entry name" value="Homoserine_dh"/>
    <property type="match status" value="1"/>
</dbReference>
<dbReference type="InterPro" id="IPR036291">
    <property type="entry name" value="NAD(P)-bd_dom_sf"/>
</dbReference>
<dbReference type="InterPro" id="IPR045865">
    <property type="entry name" value="ACT-like_dom_sf"/>
</dbReference>
<dbReference type="Pfam" id="PF03447">
    <property type="entry name" value="NAD_binding_3"/>
    <property type="match status" value="1"/>
</dbReference>
<comment type="cofactor">
    <cofactor evidence="1">
        <name>a metal cation</name>
        <dbReference type="ChEBI" id="CHEBI:25213"/>
    </cofactor>
</comment>
<dbReference type="PROSITE" id="PS01042">
    <property type="entry name" value="HOMOSER_DHGENASE"/>
    <property type="match status" value="1"/>
</dbReference>
<evidence type="ECO:0000256" key="3">
    <source>
        <dbReference type="ARBA" id="ARBA00005062"/>
    </source>
</evidence>
<dbReference type="Gene3D" id="3.40.50.720">
    <property type="entry name" value="NAD(P)-binding Rossmann-like Domain"/>
    <property type="match status" value="1"/>
</dbReference>
<comment type="caution">
    <text evidence="21">The sequence shown here is derived from an EMBL/GenBank/DDBJ whole genome shotgun (WGS) entry which is preliminary data.</text>
</comment>
<evidence type="ECO:0000313" key="22">
    <source>
        <dbReference type="Proteomes" id="UP000641514"/>
    </source>
</evidence>
<comment type="function">
    <text evidence="13">Catalyzes the conversion of L-aspartate-beta-semialdehyde (L-Asa) to L-homoserine (L-Hse), the third step in the biosynthesis of threonine and methionine from aspartate.</text>
</comment>
<dbReference type="GO" id="GO:0050661">
    <property type="term" value="F:NADP binding"/>
    <property type="evidence" value="ECO:0007669"/>
    <property type="project" value="InterPro"/>
</dbReference>
<dbReference type="Proteomes" id="UP000641514">
    <property type="component" value="Unassembled WGS sequence"/>
</dbReference>
<organism evidence="21 22">
    <name type="scientific">Hoyosella rhizosphaerae</name>
    <dbReference type="NCBI Taxonomy" id="1755582"/>
    <lineage>
        <taxon>Bacteria</taxon>
        <taxon>Bacillati</taxon>
        <taxon>Actinomycetota</taxon>
        <taxon>Actinomycetes</taxon>
        <taxon>Mycobacteriales</taxon>
        <taxon>Hoyosellaceae</taxon>
        <taxon>Hoyosella</taxon>
    </lineage>
</organism>
<reference evidence="21" key="1">
    <citation type="journal article" date="2014" name="Int. J. Syst. Evol. Microbiol.">
        <title>Complete genome sequence of Corynebacterium casei LMG S-19264T (=DSM 44701T), isolated from a smear-ripened cheese.</title>
        <authorList>
            <consortium name="US DOE Joint Genome Institute (JGI-PGF)"/>
            <person name="Walter F."/>
            <person name="Albersmeier A."/>
            <person name="Kalinowski J."/>
            <person name="Ruckert C."/>
        </authorList>
    </citation>
    <scope>NUCLEOTIDE SEQUENCE</scope>
    <source>
        <strain evidence="21">CGMCC 1.15478</strain>
    </source>
</reference>
<dbReference type="InterPro" id="IPR002912">
    <property type="entry name" value="ACT_dom"/>
</dbReference>
<sequence>MSSEQTSGVVPERALGIAVLGLGNVGSEVVRLLSAHADDFQARVGARLELRGIAVRNVNANRGVPVELLTDDAAALVARDDVDIVVEVVGGIEPVRTLILNALSSGKSVVTANKALLADYTGELAAVADAADLDLYFEAAVAGAIPVVRPLMQSLAGDRVDRVVGIVNGTTNFILSAMGDTGADYGETLAEASRLGYAEADPTADVEGYDAAAKAAILASIAFHTRVTASDVFREGITKITAEDLASAADLDCTIKLLAICERVTDDSGAERVSARVYPALVPLEHPLAAVNGAFNAVVVEAEAAGRLMFYGQGAGGSPTASAVLGDLVSAARNKVHGGKGPDESIYAKLPIMSIGETPTRYYLRMEVADRTGVLAAVAQEFANHGVSISTVRQTGLENAATLVVVTHRAPDDALSKTVAALQSRDFVHAVLSVIRLEGTSE</sequence>
<keyword evidence="9 17" id="KW-0521">NADP</keyword>